<comment type="caution">
    <text evidence="2">The sequence shown here is derived from an EMBL/GenBank/DDBJ whole genome shotgun (WGS) entry which is preliminary data.</text>
</comment>
<proteinExistence type="predicted"/>
<organism evidence="2 3">
    <name type="scientific">Nepenthes gracilis</name>
    <name type="common">Slender pitcher plant</name>
    <dbReference type="NCBI Taxonomy" id="150966"/>
    <lineage>
        <taxon>Eukaryota</taxon>
        <taxon>Viridiplantae</taxon>
        <taxon>Streptophyta</taxon>
        <taxon>Embryophyta</taxon>
        <taxon>Tracheophyta</taxon>
        <taxon>Spermatophyta</taxon>
        <taxon>Magnoliopsida</taxon>
        <taxon>eudicotyledons</taxon>
        <taxon>Gunneridae</taxon>
        <taxon>Pentapetalae</taxon>
        <taxon>Caryophyllales</taxon>
        <taxon>Nepenthaceae</taxon>
        <taxon>Nepenthes</taxon>
    </lineage>
</organism>
<dbReference type="EMBL" id="BSYO01000054">
    <property type="protein sequence ID" value="GMH32049.1"/>
    <property type="molecule type" value="Genomic_DNA"/>
</dbReference>
<evidence type="ECO:0000256" key="1">
    <source>
        <dbReference type="SAM" id="MobiDB-lite"/>
    </source>
</evidence>
<name>A0AAD3TML3_NEPGR</name>
<keyword evidence="3" id="KW-1185">Reference proteome</keyword>
<sequence length="124" mass="13949">MLNLMLILSFEELVGILLHLAVDYVDVDVQPSTLLILDGLFLYLVSGAVLLRGHVKGGPALLLMVSLLQRQDHLHVPSKGPTDTNQLWPKFRSEQKQEDQTSLEERTTKVPNIREKPQATRSQP</sequence>
<dbReference type="Proteomes" id="UP001279734">
    <property type="component" value="Unassembled WGS sequence"/>
</dbReference>
<accession>A0AAD3TML3</accession>
<evidence type="ECO:0000313" key="3">
    <source>
        <dbReference type="Proteomes" id="UP001279734"/>
    </source>
</evidence>
<reference evidence="2" key="1">
    <citation type="submission" date="2023-05" db="EMBL/GenBank/DDBJ databases">
        <title>Nepenthes gracilis genome sequencing.</title>
        <authorList>
            <person name="Fukushima K."/>
        </authorList>
    </citation>
    <scope>NUCLEOTIDE SEQUENCE</scope>
    <source>
        <strain evidence="2">SING2019-196</strain>
    </source>
</reference>
<dbReference type="AlphaFoldDB" id="A0AAD3TML3"/>
<feature type="compositionally biased region" description="Basic and acidic residues" evidence="1">
    <location>
        <begin position="91"/>
        <end position="118"/>
    </location>
</feature>
<feature type="region of interest" description="Disordered" evidence="1">
    <location>
        <begin position="75"/>
        <end position="124"/>
    </location>
</feature>
<evidence type="ECO:0000313" key="2">
    <source>
        <dbReference type="EMBL" id="GMH32049.1"/>
    </source>
</evidence>
<gene>
    <name evidence="2" type="ORF">Nepgr_033893</name>
</gene>
<protein>
    <submittedName>
        <fullName evidence="2">Uncharacterized protein</fullName>
    </submittedName>
</protein>